<dbReference type="RefSeq" id="WP_153096436.1">
    <property type="nucleotide sequence ID" value="NZ_VZBP01000050.1"/>
</dbReference>
<proteinExistence type="predicted"/>
<protein>
    <submittedName>
        <fullName evidence="1">Lipopolysaccharide biosynthesis protein</fullName>
    </submittedName>
</protein>
<dbReference type="InterPro" id="IPR032719">
    <property type="entry name" value="WbsX"/>
</dbReference>
<sequence>MKARVIAFYLPQFYPIPENDKVWGPGFTEWTNVAKARPVFHGHYQPRIPADLGFYDLRLPETREQQAQLAREAGIEGFCYWHYWMGNGKRLLQRPFDEVLNSGKPDFPFCLAWANHDWKTGTWVNKGGNQMICEQKYPGDDDYIAHFNYVLKAFKDHRYMTVDGKPLFLIFDPYHFKDITHFIHLWRDLAKESGLKGIYFVAMCSATTTIKRNEDGSLSRVVPDLDSASEVYENFIKLGFDGINPMGKNRAEMVCQGKYCRIIRRALQKKFSFLPPLKYDYPKVMKHFYMPEDQWNNVFPTLFPQWDRTPRAGKHEGIYINATPQNFEEHIRGALQIIKNKPDDKKILFLRSWNEWGEGNYVEPDSLYGHGFLDAIKNEIKTE</sequence>
<dbReference type="Proteomes" id="UP000405805">
    <property type="component" value="Unassembled WGS sequence"/>
</dbReference>
<organism evidence="1 2">
    <name type="scientific">Segatella copri</name>
    <dbReference type="NCBI Taxonomy" id="165179"/>
    <lineage>
        <taxon>Bacteria</taxon>
        <taxon>Pseudomonadati</taxon>
        <taxon>Bacteroidota</taxon>
        <taxon>Bacteroidia</taxon>
        <taxon>Bacteroidales</taxon>
        <taxon>Prevotellaceae</taxon>
        <taxon>Segatella</taxon>
    </lineage>
</organism>
<comment type="caution">
    <text evidence="1">The sequence shown here is derived from an EMBL/GenBank/DDBJ whole genome shotgun (WGS) entry which is preliminary data.</text>
</comment>
<dbReference type="AlphaFoldDB" id="A0AA90VDV5"/>
<name>A0AA90VDV5_9BACT</name>
<dbReference type="PANTHER" id="PTHR41244:SF1">
    <property type="entry name" value="GLYCOSYLTRANSFERASE"/>
    <property type="match status" value="1"/>
</dbReference>
<reference evidence="2" key="1">
    <citation type="submission" date="2019-09" db="EMBL/GenBank/DDBJ databases">
        <title>Distinct polysaccharide growth profiles of human intestinal Prevotella copri isolates.</title>
        <authorList>
            <person name="Fehlner-Peach H."/>
            <person name="Magnabosco C."/>
            <person name="Raghavan V."/>
            <person name="Scher J.U."/>
            <person name="Tett A."/>
            <person name="Cox L.M."/>
            <person name="Gottsegen C."/>
            <person name="Watters A."/>
            <person name="Wiltshire- Gordon J.D."/>
            <person name="Segata N."/>
            <person name="Bonneau R."/>
            <person name="Littman D.R."/>
        </authorList>
    </citation>
    <scope>NUCLEOTIDE SEQUENCE [LARGE SCALE GENOMIC DNA]</scope>
    <source>
        <strain evidence="2">iA624</strain>
    </source>
</reference>
<dbReference type="Gene3D" id="3.20.20.80">
    <property type="entry name" value="Glycosidases"/>
    <property type="match status" value="1"/>
</dbReference>
<dbReference type="PANTHER" id="PTHR41244">
    <property type="entry name" value="RHAMNAN SYNTHESIS F"/>
    <property type="match status" value="1"/>
</dbReference>
<gene>
    <name evidence="1" type="ORF">F7D57_03735</name>
</gene>
<evidence type="ECO:0000313" key="2">
    <source>
        <dbReference type="Proteomes" id="UP000405805"/>
    </source>
</evidence>
<accession>A0AA90VDV5</accession>
<evidence type="ECO:0000313" key="1">
    <source>
        <dbReference type="EMBL" id="MQO08849.1"/>
    </source>
</evidence>
<dbReference type="EMBL" id="VZBP01000050">
    <property type="protein sequence ID" value="MQO08849.1"/>
    <property type="molecule type" value="Genomic_DNA"/>
</dbReference>
<dbReference type="Pfam" id="PF14307">
    <property type="entry name" value="Glyco_tran_WbsX"/>
    <property type="match status" value="1"/>
</dbReference>
<dbReference type="CDD" id="cd11579">
    <property type="entry name" value="Glyco_tran_WbsX"/>
    <property type="match status" value="1"/>
</dbReference>